<evidence type="ECO:0000256" key="3">
    <source>
        <dbReference type="SAM" id="MobiDB-lite"/>
    </source>
</evidence>
<name>A0A3S3MZH3_9MAGN</name>
<dbReference type="GO" id="GO:0007131">
    <property type="term" value="P:reciprocal meiotic recombination"/>
    <property type="evidence" value="ECO:0007669"/>
    <property type="project" value="TreeGrafter"/>
</dbReference>
<organism evidence="4 5">
    <name type="scientific">Cinnamomum micranthum f. kanehirae</name>
    <dbReference type="NCBI Taxonomy" id="337451"/>
    <lineage>
        <taxon>Eukaryota</taxon>
        <taxon>Viridiplantae</taxon>
        <taxon>Streptophyta</taxon>
        <taxon>Embryophyta</taxon>
        <taxon>Tracheophyta</taxon>
        <taxon>Spermatophyta</taxon>
        <taxon>Magnoliopsida</taxon>
        <taxon>Magnoliidae</taxon>
        <taxon>Laurales</taxon>
        <taxon>Lauraceae</taxon>
        <taxon>Cinnamomum</taxon>
    </lineage>
</organism>
<protein>
    <submittedName>
        <fullName evidence="4">Synaptonemal complex protein ZEP1-like protein</fullName>
    </submittedName>
</protein>
<feature type="region of interest" description="Disordered" evidence="3">
    <location>
        <begin position="809"/>
        <end position="871"/>
    </location>
</feature>
<sequence>MQKLGFPAMKSLERYRSSPGSAKSLPISSRSSDSVSYGSFANLKLTAEKLVKEQASVKTDLEMAHSKLKKSAEHIHTLELKILDMSNENVKLKAKQKENATLWNGLEFKLSSTKTMCDQLTETLQHLADQVKKAEEDKKFFENKLSVSSDAFDDLQLQMDVLSSKLQSAEESIANGKEELQEFRNGKEELEKSFANERSVSHNLIREKDAVIKDLEATVEENGMNLQHLNSRLQEVQRELNLKEDICQCLRASQENLEKEKVSLESSNADLAHKILSSEQEIRHLKDLVNDVVSKILILDEYSATVSNNVVQLSSAYDTCYGLVQQEKDLAAQNARCKLERLHDQVQHLTSEKDAFQSEVEGLKSKVTDLQRAQEFAMVQHAEECRLAEEKIRRLESEAETIISKKNELETLVTKSKEDIQNLTEASNLTANQMQDLLMKIRRLESDNQDMQEKMQLTLQGKEEAKEAFQKEIEVRNQHVESLQNQVNQLEGTLEEKEHLHLQFKERVKQLEEQRAEIEEKLDTAKSTVAEARKQYDLMLESKQLELTKHLKEISQRNDQAINDIRRKYEMEKLEIFNAEKEKTDKIIEEMERKCDEKIADNEEEARQHLLHVQKEHETLINQIQQEHEKKESSLRLQHSQELERVQHQADNELRERATLMRKEHEVQMRSLRHQHEDECRKLQDELELQKSKEEKQRALLQLQWKVMGDKKHEDREVETKKEFSVSSIKMRDTGGGNEDQLAMISPENGGKNINFPGSMRTPVAKLLKKLEKGNTGSIADIPKHSKKQVTRHEYEVETSNGRTITKRRKTKSTVMFGDPAMHKKAKNFKTPDVRKSQKVMKGAHSHPSNIGDLFTEGSLNPYTDDPYAFD</sequence>
<keyword evidence="5" id="KW-1185">Reference proteome</keyword>
<feature type="coiled-coil region" evidence="2">
    <location>
        <begin position="562"/>
        <end position="608"/>
    </location>
</feature>
<feature type="compositionally biased region" description="Low complexity" evidence="3">
    <location>
        <begin position="23"/>
        <end position="34"/>
    </location>
</feature>
<evidence type="ECO:0000313" key="5">
    <source>
        <dbReference type="Proteomes" id="UP000283530"/>
    </source>
</evidence>
<dbReference type="AlphaFoldDB" id="A0A3S3MZH3"/>
<feature type="coiled-coil region" evidence="2">
    <location>
        <begin position="332"/>
        <end position="535"/>
    </location>
</feature>
<feature type="coiled-coil region" evidence="2">
    <location>
        <begin position="219"/>
        <end position="274"/>
    </location>
</feature>
<keyword evidence="1 2" id="KW-0175">Coiled coil</keyword>
<dbReference type="PANTHER" id="PTHR23160:SF3">
    <property type="entry name" value="SYNAPTONEMAL COMPLEX PROTEIN 1-RELATED"/>
    <property type="match status" value="1"/>
</dbReference>
<dbReference type="STRING" id="337451.A0A3S3MZH3"/>
<feature type="region of interest" description="Disordered" evidence="3">
    <location>
        <begin position="1"/>
        <end position="34"/>
    </location>
</feature>
<evidence type="ECO:0000256" key="1">
    <source>
        <dbReference type="ARBA" id="ARBA00023054"/>
    </source>
</evidence>
<comment type="caution">
    <text evidence="4">The sequence shown here is derived from an EMBL/GenBank/DDBJ whole genome shotgun (WGS) entry which is preliminary data.</text>
</comment>
<evidence type="ECO:0000313" key="4">
    <source>
        <dbReference type="EMBL" id="RWR92981.1"/>
    </source>
</evidence>
<feature type="coiled-coil region" evidence="2">
    <location>
        <begin position="75"/>
        <end position="193"/>
    </location>
</feature>
<dbReference type="SUPFAM" id="SSF57997">
    <property type="entry name" value="Tropomyosin"/>
    <property type="match status" value="1"/>
</dbReference>
<dbReference type="Proteomes" id="UP000283530">
    <property type="component" value="Unassembled WGS sequence"/>
</dbReference>
<feature type="region of interest" description="Disordered" evidence="3">
    <location>
        <begin position="627"/>
        <end position="649"/>
    </location>
</feature>
<gene>
    <name evidence="4" type="ORF">CKAN_02221100</name>
</gene>
<dbReference type="Gene3D" id="1.10.287.1490">
    <property type="match status" value="1"/>
</dbReference>
<reference evidence="4 5" key="1">
    <citation type="journal article" date="2019" name="Nat. Plants">
        <title>Stout camphor tree genome fills gaps in understanding of flowering plant genome evolution.</title>
        <authorList>
            <person name="Chaw S.M."/>
            <person name="Liu Y.C."/>
            <person name="Wu Y.W."/>
            <person name="Wang H.Y."/>
            <person name="Lin C.I."/>
            <person name="Wu C.S."/>
            <person name="Ke H.M."/>
            <person name="Chang L.Y."/>
            <person name="Hsu C.Y."/>
            <person name="Yang H.T."/>
            <person name="Sudianto E."/>
            <person name="Hsu M.H."/>
            <person name="Wu K.P."/>
            <person name="Wang L.N."/>
            <person name="Leebens-Mack J.H."/>
            <person name="Tsai I.J."/>
        </authorList>
    </citation>
    <scope>NUCLEOTIDE SEQUENCE [LARGE SCALE GENOMIC DNA]</scope>
    <source>
        <strain evidence="5">cv. Chaw 1501</strain>
        <tissue evidence="4">Young leaves</tissue>
    </source>
</reference>
<dbReference type="PANTHER" id="PTHR23160">
    <property type="entry name" value="SYNAPTONEMAL COMPLEX PROTEIN-RELATED"/>
    <property type="match status" value="1"/>
</dbReference>
<dbReference type="OrthoDB" id="783434at2759"/>
<dbReference type="EMBL" id="QPKB01000009">
    <property type="protein sequence ID" value="RWR92981.1"/>
    <property type="molecule type" value="Genomic_DNA"/>
</dbReference>
<evidence type="ECO:0000256" key="2">
    <source>
        <dbReference type="SAM" id="Coils"/>
    </source>
</evidence>
<accession>A0A3S3MZH3</accession>
<proteinExistence type="predicted"/>